<dbReference type="PANTHER" id="PTHR37539:SF1">
    <property type="entry name" value="ER-BOUND OXYGENASE MPAB_MPAB'_RUBBER OXYGENASE CATALYTIC DOMAIN-CONTAINING PROTEIN"/>
    <property type="match status" value="1"/>
</dbReference>
<dbReference type="InterPro" id="IPR037473">
    <property type="entry name" value="Lcp-like"/>
</dbReference>
<dbReference type="InterPro" id="IPR018713">
    <property type="entry name" value="MPAB/Lcp_cat_dom"/>
</dbReference>
<dbReference type="EMBL" id="FNDN01000006">
    <property type="protein sequence ID" value="SDI27969.1"/>
    <property type="molecule type" value="Genomic_DNA"/>
</dbReference>
<gene>
    <name evidence="3" type="ORF">SAMN05444695_106120</name>
</gene>
<evidence type="ECO:0000256" key="1">
    <source>
        <dbReference type="SAM" id="MobiDB-lite"/>
    </source>
</evidence>
<protein>
    <recommendedName>
        <fullName evidence="2">ER-bound oxygenase mpaB/mpaB'/Rubber oxygenase catalytic domain-containing protein</fullName>
    </recommendedName>
</protein>
<reference evidence="3 4" key="1">
    <citation type="submission" date="2016-10" db="EMBL/GenBank/DDBJ databases">
        <authorList>
            <person name="de Groot N.N."/>
        </authorList>
    </citation>
    <scope>NUCLEOTIDE SEQUENCE [LARGE SCALE GENOMIC DNA]</scope>
    <source>
        <strain evidence="3 4">DSM 44892</strain>
    </source>
</reference>
<feature type="region of interest" description="Disordered" evidence="1">
    <location>
        <begin position="396"/>
        <end position="426"/>
    </location>
</feature>
<dbReference type="Proteomes" id="UP000183263">
    <property type="component" value="Unassembled WGS sequence"/>
</dbReference>
<sequence>MMTQITTPYPERFREGEADNRKRGRALALITRQSTPDPAVIDTIGRRLFARDEAAAALVRAMRSDGPDRVSMRQFHQALRAGIDGVPDAPAPLRQFFAVVDEVPDWVDPDLLEAGGRALRRLGPASADVLLQLSLINGYRYGGPTDLLVETGGLTGNTTRRRLGETQKWTVAIAQPGAMRRDGEGFALTVHVRVMHALVNHQFETNGRWDTRRWGLPINQSDQAATLGLFSGVLLLGVRLLGVRVPAADSAAIMHLWKYIGWLMGVDEDWLCDSEWEQHRFNYHQLITQSRVSAAGPPLANSVVEIQRELEFGRFGRLRGAYTRARLLGMLRYFLGRAGMRDLELPRAVPWSVPGTVAANVVRYQTLTRFRAGRRYLERRGDRHAARILTRYFGSDTPDVGPLEARPRSTGSRARGQSRVDSASVS</sequence>
<dbReference type="GO" id="GO:0016491">
    <property type="term" value="F:oxidoreductase activity"/>
    <property type="evidence" value="ECO:0007669"/>
    <property type="project" value="InterPro"/>
</dbReference>
<dbReference type="Pfam" id="PF09995">
    <property type="entry name" value="MPAB_Lcp_cat"/>
    <property type="match status" value="1"/>
</dbReference>
<accession>A0A1G8J9M7</accession>
<dbReference type="AlphaFoldDB" id="A0A1G8J9M7"/>
<evidence type="ECO:0000259" key="2">
    <source>
        <dbReference type="Pfam" id="PF09995"/>
    </source>
</evidence>
<feature type="compositionally biased region" description="Basic and acidic residues" evidence="1">
    <location>
        <begin position="11"/>
        <end position="20"/>
    </location>
</feature>
<dbReference type="RefSeq" id="WP_072738395.1">
    <property type="nucleotide sequence ID" value="NZ_CP048813.1"/>
</dbReference>
<keyword evidence="4" id="KW-1185">Reference proteome</keyword>
<evidence type="ECO:0000313" key="3">
    <source>
        <dbReference type="EMBL" id="SDI27969.1"/>
    </source>
</evidence>
<evidence type="ECO:0000313" key="4">
    <source>
        <dbReference type="Proteomes" id="UP000183263"/>
    </source>
</evidence>
<organism evidence="3 4">
    <name type="scientific">Rhodococcus triatomae</name>
    <dbReference type="NCBI Taxonomy" id="300028"/>
    <lineage>
        <taxon>Bacteria</taxon>
        <taxon>Bacillati</taxon>
        <taxon>Actinomycetota</taxon>
        <taxon>Actinomycetes</taxon>
        <taxon>Mycobacteriales</taxon>
        <taxon>Nocardiaceae</taxon>
        <taxon>Rhodococcus</taxon>
    </lineage>
</organism>
<feature type="domain" description="ER-bound oxygenase mpaB/mpaB'/Rubber oxygenase catalytic" evidence="2">
    <location>
        <begin position="157"/>
        <end position="351"/>
    </location>
</feature>
<proteinExistence type="predicted"/>
<dbReference type="OrthoDB" id="7614910at2"/>
<name>A0A1G8J9M7_9NOCA</name>
<feature type="region of interest" description="Disordered" evidence="1">
    <location>
        <begin position="1"/>
        <end position="20"/>
    </location>
</feature>
<dbReference type="PANTHER" id="PTHR37539">
    <property type="entry name" value="SECRETED PROTEIN-RELATED"/>
    <property type="match status" value="1"/>
</dbReference>